<evidence type="ECO:0000256" key="1">
    <source>
        <dbReference type="SAM" id="MobiDB-lite"/>
    </source>
</evidence>
<evidence type="ECO:0000313" key="2">
    <source>
        <dbReference type="EMBL" id="EFN77638.1"/>
    </source>
</evidence>
<protein>
    <submittedName>
        <fullName evidence="2">Uncharacterized protein</fullName>
    </submittedName>
</protein>
<feature type="region of interest" description="Disordered" evidence="1">
    <location>
        <begin position="1"/>
        <end position="25"/>
    </location>
</feature>
<dbReference type="OrthoDB" id="727118at2759"/>
<proteinExistence type="predicted"/>
<organism evidence="3">
    <name type="scientific">Harpegnathos saltator</name>
    <name type="common">Jerdon's jumping ant</name>
    <dbReference type="NCBI Taxonomy" id="610380"/>
    <lineage>
        <taxon>Eukaryota</taxon>
        <taxon>Metazoa</taxon>
        <taxon>Ecdysozoa</taxon>
        <taxon>Arthropoda</taxon>
        <taxon>Hexapoda</taxon>
        <taxon>Insecta</taxon>
        <taxon>Pterygota</taxon>
        <taxon>Neoptera</taxon>
        <taxon>Endopterygota</taxon>
        <taxon>Hymenoptera</taxon>
        <taxon>Apocrita</taxon>
        <taxon>Aculeata</taxon>
        <taxon>Formicoidea</taxon>
        <taxon>Formicidae</taxon>
        <taxon>Ponerinae</taxon>
        <taxon>Ponerini</taxon>
        <taxon>Harpegnathos</taxon>
    </lineage>
</organism>
<dbReference type="EMBL" id="GL452276">
    <property type="protein sequence ID" value="EFN77638.1"/>
    <property type="molecule type" value="Genomic_DNA"/>
</dbReference>
<dbReference type="Proteomes" id="UP000008237">
    <property type="component" value="Unassembled WGS sequence"/>
</dbReference>
<dbReference type="AlphaFoldDB" id="E2C343"/>
<accession>E2C343</accession>
<keyword evidence="3" id="KW-1185">Reference proteome</keyword>
<sequence length="88" mass="9852">MNTPALNGNERTQNRQDSSDQQPSSIAEAMILNTEAAVIANFEFLGQDMEEEEGDGEDEIYDANTDTKPNKVTFTIILRFNDIVHDIC</sequence>
<evidence type="ECO:0000313" key="3">
    <source>
        <dbReference type="Proteomes" id="UP000008237"/>
    </source>
</evidence>
<feature type="compositionally biased region" description="Polar residues" evidence="1">
    <location>
        <begin position="1"/>
        <end position="11"/>
    </location>
</feature>
<gene>
    <name evidence="2" type="ORF">EAI_04669</name>
</gene>
<reference evidence="2 3" key="1">
    <citation type="journal article" date="2010" name="Science">
        <title>Genomic comparison of the ants Camponotus floridanus and Harpegnathos saltator.</title>
        <authorList>
            <person name="Bonasio R."/>
            <person name="Zhang G."/>
            <person name="Ye C."/>
            <person name="Mutti N.S."/>
            <person name="Fang X."/>
            <person name="Qin N."/>
            <person name="Donahue G."/>
            <person name="Yang P."/>
            <person name="Li Q."/>
            <person name="Li C."/>
            <person name="Zhang P."/>
            <person name="Huang Z."/>
            <person name="Berger S.L."/>
            <person name="Reinberg D."/>
            <person name="Wang J."/>
            <person name="Liebig J."/>
        </authorList>
    </citation>
    <scope>NUCLEOTIDE SEQUENCE [LARGE SCALE GENOMIC DNA]</scope>
    <source>
        <strain evidence="2 3">R22 G/1</strain>
    </source>
</reference>
<dbReference type="InParanoid" id="E2C343"/>
<name>E2C343_HARSA</name>